<evidence type="ECO:0000313" key="4">
    <source>
        <dbReference type="Proteomes" id="UP000286220"/>
    </source>
</evidence>
<sequence length="316" mass="36401">MRHNIFDSIPSNIVSGKDNVFANFLQTAGLYKSMKIDEDNIEDLILLLDGKVRISAYCKECKEERVFTMKPYIYIQDKDNKCYSKKLSEEVLRTQKLYILKNTPTVGGHVEEQNTVWKWKESQIEEVSRILILKFICSMNEEHHLDYIVLTTDKSMMKIGQYPSVADMTFPELDAYKHVISKEDRKELGTAIGLFANGVGAGSYVYLRRILERLVYKAKEAAADVIDNEMFEQARVAERIKMLEGYLPDVLVKNTTIYGILSKGIHELSEEECREYFPVVKECIYQILGMWESERKKQADEDALNKALSSISSSIK</sequence>
<dbReference type="AlphaFoldDB" id="A0A0M6WM73"/>
<evidence type="ECO:0000313" key="1">
    <source>
        <dbReference type="EMBL" id="CRL37120.1"/>
    </source>
</evidence>
<reference evidence="3" key="2">
    <citation type="submission" date="2015-05" db="EMBL/GenBank/DDBJ databases">
        <authorList>
            <consortium name="Pathogen Informatics"/>
        </authorList>
    </citation>
    <scope>NUCLEOTIDE SEQUENCE [LARGE SCALE GENOMIC DNA]</scope>
    <source>
        <strain evidence="3">T1-815</strain>
    </source>
</reference>
<accession>A0A0M6WM73</accession>
<reference evidence="1" key="1">
    <citation type="submission" date="2015-05" db="EMBL/GenBank/DDBJ databases">
        <authorList>
            <person name="Wang D.B."/>
            <person name="Wang M."/>
        </authorList>
    </citation>
    <scope>NUCLEOTIDE SEQUENCE [LARGE SCALE GENOMIC DNA]</scope>
    <source>
        <strain evidence="1">T1-815</strain>
    </source>
</reference>
<evidence type="ECO:0000313" key="2">
    <source>
        <dbReference type="EMBL" id="RHA92585.1"/>
    </source>
</evidence>
<dbReference type="Proteomes" id="UP000286220">
    <property type="component" value="Unassembled WGS sequence"/>
</dbReference>
<evidence type="ECO:0000313" key="3">
    <source>
        <dbReference type="Proteomes" id="UP000049472"/>
    </source>
</evidence>
<keyword evidence="3" id="KW-1185">Reference proteome</keyword>
<dbReference type="EMBL" id="CVRQ01000018">
    <property type="protein sequence ID" value="CRL37120.1"/>
    <property type="molecule type" value="Genomic_DNA"/>
</dbReference>
<dbReference type="Proteomes" id="UP000049472">
    <property type="component" value="Unassembled WGS sequence"/>
</dbReference>
<reference evidence="2 4" key="3">
    <citation type="submission" date="2018-08" db="EMBL/GenBank/DDBJ databases">
        <title>A genome reference for cultivated species of the human gut microbiota.</title>
        <authorList>
            <person name="Zou Y."/>
            <person name="Xue W."/>
            <person name="Luo G."/>
        </authorList>
    </citation>
    <scope>NUCLEOTIDE SEQUENCE [LARGE SCALE GENOMIC DNA]</scope>
    <source>
        <strain evidence="2 4">AM42-17AT</strain>
    </source>
</reference>
<proteinExistence type="predicted"/>
<gene>
    <name evidence="2" type="ORF">DW912_07665</name>
    <name evidence="1" type="ORF">T1815_15121</name>
</gene>
<name>A0A0M6WM73_9FIRM</name>
<protein>
    <submittedName>
        <fullName evidence="1">Uncharacterized protein</fullName>
    </submittedName>
</protein>
<organism evidence="1 3">
    <name type="scientific">Agathobacter rectalis</name>
    <dbReference type="NCBI Taxonomy" id="39491"/>
    <lineage>
        <taxon>Bacteria</taxon>
        <taxon>Bacillati</taxon>
        <taxon>Bacillota</taxon>
        <taxon>Clostridia</taxon>
        <taxon>Lachnospirales</taxon>
        <taxon>Lachnospiraceae</taxon>
        <taxon>Agathobacter</taxon>
    </lineage>
</organism>
<dbReference type="RefSeq" id="WP_055061726.1">
    <property type="nucleotide sequence ID" value="NZ_CVRQ01000018.1"/>
</dbReference>
<dbReference type="EMBL" id="QSFZ01000006">
    <property type="protein sequence ID" value="RHA92585.1"/>
    <property type="molecule type" value="Genomic_DNA"/>
</dbReference>